<sequence>MGKASGDKHLAVFAFVVYGLIVFPKALGYVNPAPTVLVERPGILEEIGRHINQVGSNLELAIMNLFQPFPLETYIRWHLKRRKNLYKNKEVMKEYTKLTKHFIAVEQMAQAKGIREKIEEIKKESIPFTTRNKPAMKLLEVAQAHYQKFIKLIRRKKKNDE</sequence>
<organism evidence="1 2">
    <name type="scientific">Gossypium barbadense</name>
    <name type="common">Sea Island cotton</name>
    <name type="synonym">Hibiscus barbadensis</name>
    <dbReference type="NCBI Taxonomy" id="3634"/>
    <lineage>
        <taxon>Eukaryota</taxon>
        <taxon>Viridiplantae</taxon>
        <taxon>Streptophyta</taxon>
        <taxon>Embryophyta</taxon>
        <taxon>Tracheophyta</taxon>
        <taxon>Spermatophyta</taxon>
        <taxon>Magnoliopsida</taxon>
        <taxon>eudicotyledons</taxon>
        <taxon>Gunneridae</taxon>
        <taxon>Pentapetalae</taxon>
        <taxon>rosids</taxon>
        <taxon>malvids</taxon>
        <taxon>Malvales</taxon>
        <taxon>Malvaceae</taxon>
        <taxon>Malvoideae</taxon>
        <taxon>Gossypium</taxon>
    </lineage>
</organism>
<protein>
    <submittedName>
        <fullName evidence="1">Uncharacterized protein</fullName>
    </submittedName>
</protein>
<accession>A0A2P5XQS1</accession>
<dbReference type="AlphaFoldDB" id="A0A2P5XQS1"/>
<evidence type="ECO:0000313" key="2">
    <source>
        <dbReference type="Proteomes" id="UP000239757"/>
    </source>
</evidence>
<dbReference type="Proteomes" id="UP000239757">
    <property type="component" value="Unassembled WGS sequence"/>
</dbReference>
<evidence type="ECO:0000313" key="1">
    <source>
        <dbReference type="EMBL" id="PPS05695.1"/>
    </source>
</evidence>
<reference evidence="1 2" key="1">
    <citation type="submission" date="2015-01" db="EMBL/GenBank/DDBJ databases">
        <title>Genome of allotetraploid Gossypium barbadense reveals genomic plasticity and fiber elongation in cotton evolution.</title>
        <authorList>
            <person name="Chen X."/>
            <person name="Liu X."/>
            <person name="Zhao B."/>
            <person name="Zheng H."/>
            <person name="Hu Y."/>
            <person name="Lu G."/>
            <person name="Yang C."/>
            <person name="Chen J."/>
            <person name="Shan C."/>
            <person name="Zhang L."/>
            <person name="Zhou Y."/>
            <person name="Wang L."/>
            <person name="Guo W."/>
            <person name="Bai Y."/>
            <person name="Ruan J."/>
            <person name="Shangguan X."/>
            <person name="Mao Y."/>
            <person name="Jiang J."/>
            <person name="Zhu Y."/>
            <person name="Lei J."/>
            <person name="Kang H."/>
            <person name="Chen S."/>
            <person name="He X."/>
            <person name="Wang R."/>
            <person name="Wang Y."/>
            <person name="Chen J."/>
            <person name="Wang L."/>
            <person name="Yu S."/>
            <person name="Wang B."/>
            <person name="Wei J."/>
            <person name="Song S."/>
            <person name="Lu X."/>
            <person name="Gao Z."/>
            <person name="Gu W."/>
            <person name="Deng X."/>
            <person name="Ma D."/>
            <person name="Wang S."/>
            <person name="Liang W."/>
            <person name="Fang L."/>
            <person name="Cai C."/>
            <person name="Zhu X."/>
            <person name="Zhou B."/>
            <person name="Zhang Y."/>
            <person name="Chen Z."/>
            <person name="Xu S."/>
            <person name="Zhu R."/>
            <person name="Wang S."/>
            <person name="Zhang T."/>
            <person name="Zhao G."/>
        </authorList>
    </citation>
    <scope>NUCLEOTIDE SEQUENCE [LARGE SCALE GENOMIC DNA]</scope>
    <source>
        <strain evidence="2">cv. Xinhai21</strain>
        <tissue evidence="1">Leaf</tissue>
    </source>
</reference>
<dbReference type="EMBL" id="KZ664407">
    <property type="protein sequence ID" value="PPS05695.1"/>
    <property type="molecule type" value="Genomic_DNA"/>
</dbReference>
<gene>
    <name evidence="1" type="ORF">GOBAR_AA14948</name>
</gene>
<name>A0A2P5XQS1_GOSBA</name>
<proteinExistence type="predicted"/>